<dbReference type="RefSeq" id="WP_026366527.1">
    <property type="nucleotide sequence ID" value="NZ_CP009933.1"/>
</dbReference>
<sequence length="276" mass="29767">MAQIVNSAPIGVENLVYAILTDETTSNYSSPTLVSPAINVKINPKSNSDTLYADNRAVETATSLGEIDVEIETQDLPLEVQAELLGHKLDSTSKVMCSDVQDSAPYVAVGFKIKKANGKYRYVWLLKGKFSEPEEEHSSQEDKTKFQTPKIKGTFLTRTDGKWKYTADEDSGFTGGANWFNSVYKQVTIPAAPTNPVQNDTANTFGWTDVTGYSSASDYEYSTDGGTTWLTATTNPQSVGNSSYAVGKVQVRVKADAATSRSAGLVLSSTSAYTSG</sequence>
<protein>
    <submittedName>
        <fullName evidence="1">Phage protein</fullName>
    </submittedName>
</protein>
<dbReference type="KEGG" id="csq:CSCA_5219"/>
<organism evidence="1 2">
    <name type="scientific">Clostridium scatologenes</name>
    <dbReference type="NCBI Taxonomy" id="1548"/>
    <lineage>
        <taxon>Bacteria</taxon>
        <taxon>Bacillati</taxon>
        <taxon>Bacillota</taxon>
        <taxon>Clostridia</taxon>
        <taxon>Eubacteriales</taxon>
        <taxon>Clostridiaceae</taxon>
        <taxon>Clostridium</taxon>
    </lineage>
</organism>
<gene>
    <name evidence="1" type="ORF">CSCA_5219</name>
</gene>
<dbReference type="STRING" id="1548.CSCA_5219"/>
<dbReference type="HOGENOM" id="CLU_1007234_0_0_9"/>
<dbReference type="Proteomes" id="UP000033115">
    <property type="component" value="Chromosome"/>
</dbReference>
<proteinExistence type="predicted"/>
<dbReference type="AlphaFoldDB" id="A0A0E3MAQ8"/>
<name>A0A0E3MAQ8_CLOSL</name>
<dbReference type="InterPro" id="IPR006724">
    <property type="entry name" value="Phage_TTP"/>
</dbReference>
<evidence type="ECO:0000313" key="2">
    <source>
        <dbReference type="Proteomes" id="UP000033115"/>
    </source>
</evidence>
<dbReference type="InterPro" id="IPR006490">
    <property type="entry name" value="Maj_tail_phi13"/>
</dbReference>
<dbReference type="Pfam" id="PF04630">
    <property type="entry name" value="Phage_TTP_1"/>
    <property type="match status" value="1"/>
</dbReference>
<reference evidence="1 2" key="1">
    <citation type="journal article" date="2015" name="J. Biotechnol.">
        <title>Complete genome sequence of a malodorant-producing acetogen, Clostridium scatologenes ATCC 25775(T).</title>
        <authorList>
            <person name="Zhu Z."/>
            <person name="Guo T."/>
            <person name="Zheng H."/>
            <person name="Song T."/>
            <person name="Ouyang P."/>
            <person name="Xie J."/>
        </authorList>
    </citation>
    <scope>NUCLEOTIDE SEQUENCE [LARGE SCALE GENOMIC DNA]</scope>
    <source>
        <strain evidence="1 2">ATCC 25775</strain>
    </source>
</reference>
<evidence type="ECO:0000313" key="1">
    <source>
        <dbReference type="EMBL" id="AKA72344.1"/>
    </source>
</evidence>
<keyword evidence="2" id="KW-1185">Reference proteome</keyword>
<dbReference type="NCBIfam" id="TIGR01603">
    <property type="entry name" value="maj_tail_phi13"/>
    <property type="match status" value="1"/>
</dbReference>
<dbReference type="EMBL" id="CP009933">
    <property type="protein sequence ID" value="AKA72344.1"/>
    <property type="molecule type" value="Genomic_DNA"/>
</dbReference>
<accession>A0A0E3MAQ8</accession>